<feature type="compositionally biased region" description="Basic and acidic residues" evidence="6">
    <location>
        <begin position="500"/>
        <end position="514"/>
    </location>
</feature>
<dbReference type="InterPro" id="IPR017884">
    <property type="entry name" value="SANT_dom"/>
</dbReference>
<dbReference type="PANTHER" id="PTHR12802">
    <property type="entry name" value="SWI/SNF COMPLEX-RELATED"/>
    <property type="match status" value="1"/>
</dbReference>
<evidence type="ECO:0000256" key="5">
    <source>
        <dbReference type="ARBA" id="ARBA00023242"/>
    </source>
</evidence>
<dbReference type="GO" id="GO:0003677">
    <property type="term" value="F:DNA binding"/>
    <property type="evidence" value="ECO:0007669"/>
    <property type="project" value="UniProtKB-KW"/>
</dbReference>
<evidence type="ECO:0000259" key="9">
    <source>
        <dbReference type="PROSITE" id="PS51294"/>
    </source>
</evidence>
<dbReference type="AlphaFoldDB" id="A0ABD0UKN5"/>
<dbReference type="Gene3D" id="1.10.10.60">
    <property type="entry name" value="Homeodomain-like"/>
    <property type="match status" value="1"/>
</dbReference>
<dbReference type="FunFam" id="1.10.10.60:FF:000023">
    <property type="entry name" value="protein REVEILLE 6 isoform X1"/>
    <property type="match status" value="1"/>
</dbReference>
<reference evidence="10 11" key="1">
    <citation type="journal article" date="2024" name="Plant Biotechnol. J.">
        <title>Dendrobium thyrsiflorum genome and its molecular insights into genes involved in important horticultural traits.</title>
        <authorList>
            <person name="Chen B."/>
            <person name="Wang J.Y."/>
            <person name="Zheng P.J."/>
            <person name="Li K.L."/>
            <person name="Liang Y.M."/>
            <person name="Chen X.F."/>
            <person name="Zhang C."/>
            <person name="Zhao X."/>
            <person name="He X."/>
            <person name="Zhang G.Q."/>
            <person name="Liu Z.J."/>
            <person name="Xu Q."/>
        </authorList>
    </citation>
    <scope>NUCLEOTIDE SEQUENCE [LARGE SCALE GENOMIC DNA]</scope>
    <source>
        <strain evidence="10">GZMU011</strain>
    </source>
</reference>
<keyword evidence="2" id="KW-0805">Transcription regulation</keyword>
<dbReference type="Proteomes" id="UP001552299">
    <property type="component" value="Unassembled WGS sequence"/>
</dbReference>
<evidence type="ECO:0000259" key="7">
    <source>
        <dbReference type="PROSITE" id="PS50090"/>
    </source>
</evidence>
<keyword evidence="3" id="KW-0238">DNA-binding</keyword>
<feature type="compositionally biased region" description="Basic and acidic residues" evidence="6">
    <location>
        <begin position="525"/>
        <end position="539"/>
    </location>
</feature>
<dbReference type="Pfam" id="PF00249">
    <property type="entry name" value="Myb_DNA-binding"/>
    <property type="match status" value="1"/>
</dbReference>
<evidence type="ECO:0000313" key="10">
    <source>
        <dbReference type="EMBL" id="KAL0913171.1"/>
    </source>
</evidence>
<dbReference type="GO" id="GO:0005634">
    <property type="term" value="C:nucleus"/>
    <property type="evidence" value="ECO:0007669"/>
    <property type="project" value="UniProtKB-SubCell"/>
</dbReference>
<proteinExistence type="predicted"/>
<dbReference type="InterPro" id="IPR006447">
    <property type="entry name" value="Myb_dom_plants"/>
</dbReference>
<dbReference type="PROSITE" id="PS51293">
    <property type="entry name" value="SANT"/>
    <property type="match status" value="1"/>
</dbReference>
<name>A0ABD0UKN5_DENTH</name>
<protein>
    <submittedName>
        <fullName evidence="10">Uncharacterized protein</fullName>
    </submittedName>
</protein>
<dbReference type="PROSITE" id="PS51294">
    <property type="entry name" value="HTH_MYB"/>
    <property type="match status" value="1"/>
</dbReference>
<dbReference type="PANTHER" id="PTHR12802:SF177">
    <property type="entry name" value="PROTEIN CCA1"/>
    <property type="match status" value="1"/>
</dbReference>
<evidence type="ECO:0000256" key="1">
    <source>
        <dbReference type="ARBA" id="ARBA00004123"/>
    </source>
</evidence>
<organism evidence="10 11">
    <name type="scientific">Dendrobium thyrsiflorum</name>
    <name type="common">Pinecone-like raceme dendrobium</name>
    <name type="synonym">Orchid</name>
    <dbReference type="NCBI Taxonomy" id="117978"/>
    <lineage>
        <taxon>Eukaryota</taxon>
        <taxon>Viridiplantae</taxon>
        <taxon>Streptophyta</taxon>
        <taxon>Embryophyta</taxon>
        <taxon>Tracheophyta</taxon>
        <taxon>Spermatophyta</taxon>
        <taxon>Magnoliopsida</taxon>
        <taxon>Liliopsida</taxon>
        <taxon>Asparagales</taxon>
        <taxon>Orchidaceae</taxon>
        <taxon>Epidendroideae</taxon>
        <taxon>Malaxideae</taxon>
        <taxon>Dendrobiinae</taxon>
        <taxon>Dendrobium</taxon>
    </lineage>
</organism>
<evidence type="ECO:0000313" key="11">
    <source>
        <dbReference type="Proteomes" id="UP001552299"/>
    </source>
</evidence>
<keyword evidence="4" id="KW-0804">Transcription</keyword>
<dbReference type="SMART" id="SM00717">
    <property type="entry name" value="SANT"/>
    <property type="match status" value="1"/>
</dbReference>
<evidence type="ECO:0000256" key="2">
    <source>
        <dbReference type="ARBA" id="ARBA00023015"/>
    </source>
</evidence>
<accession>A0ABD0UKN5</accession>
<feature type="domain" description="Myb-like" evidence="7">
    <location>
        <begin position="17"/>
        <end position="67"/>
    </location>
</feature>
<feature type="domain" description="HTH myb-type" evidence="9">
    <location>
        <begin position="17"/>
        <end position="71"/>
    </location>
</feature>
<evidence type="ECO:0000259" key="8">
    <source>
        <dbReference type="PROSITE" id="PS51293"/>
    </source>
</evidence>
<evidence type="ECO:0000256" key="6">
    <source>
        <dbReference type="SAM" id="MobiDB-lite"/>
    </source>
</evidence>
<feature type="domain" description="SANT" evidence="8">
    <location>
        <begin position="20"/>
        <end position="71"/>
    </location>
</feature>
<evidence type="ECO:0000256" key="4">
    <source>
        <dbReference type="ARBA" id="ARBA00023163"/>
    </source>
</evidence>
<keyword evidence="5" id="KW-0539">Nucleus</keyword>
<comment type="subcellular location">
    <subcellularLocation>
        <location evidence="1">Nucleus</location>
    </subcellularLocation>
</comment>
<dbReference type="SUPFAM" id="SSF46689">
    <property type="entry name" value="Homeodomain-like"/>
    <property type="match status" value="1"/>
</dbReference>
<dbReference type="InterPro" id="IPR017930">
    <property type="entry name" value="Myb_dom"/>
</dbReference>
<evidence type="ECO:0000256" key="3">
    <source>
        <dbReference type="ARBA" id="ARBA00023125"/>
    </source>
</evidence>
<feature type="region of interest" description="Disordered" evidence="6">
    <location>
        <begin position="470"/>
        <end position="566"/>
    </location>
</feature>
<dbReference type="GO" id="GO:0010468">
    <property type="term" value="P:regulation of gene expression"/>
    <property type="evidence" value="ECO:0007669"/>
    <property type="project" value="UniProtKB-ARBA"/>
</dbReference>
<comment type="caution">
    <text evidence="10">The sequence shown here is derived from an EMBL/GenBank/DDBJ whole genome shotgun (WGS) entry which is preliminary data.</text>
</comment>
<dbReference type="InterPro" id="IPR009057">
    <property type="entry name" value="Homeodomain-like_sf"/>
</dbReference>
<dbReference type="InterPro" id="IPR001005">
    <property type="entry name" value="SANT/Myb"/>
</dbReference>
<gene>
    <name evidence="10" type="ORF">M5K25_016610</name>
</gene>
<sequence>MGMSPVRELAKTRKPYTITKQREKWTDEEHNRFLEALRLHGRAWQCIQEHIGTKTAVQIRSHAQKFFLKLEKGTSGMSSGHSHDIEIPPPRPKRKPCSSYPPKAGAASQSPFGEVKEKNLSQAFALLGTDKVAMDTKIKSYQEPVKVAIEQNTKQAFGEGTSSASIYFHLNGTSEPLEQMPTLEELKETRSRITKELRKNDSDLQIFGMSTDSQFGFTTEEKWQVLGHMEMPFTSWKDNLQGGESHENIPAQFEGIKYSGDDISKSVSTRLEANADLNLSLDSTRTTIHGTKNSIASIHQAVPSISLHNPSSNDDNPFSALINLTNYFPNLLVSALSQNAALHQAASIAAASLPPTYVDFSMQSNSKLVGEAPEKQSSASSGISAIVTATIAAASAWWRVHGLLPSPFQPNHAFTQVMVQATESAQVPEDNSDSKKFFSQTHKRKFQQIDYAEQPETNIAIQPSSALIELSSSPDTCQSTKSERSSKSTKCGETSICGMHDIDHVPDKKKHDPSSCDSNTSPSSEVEKDAALNKEEAKGINEQGEQGPSIIQEFGDTPGISKSSTEGLKQGSLAFEELFYQGLLPHCFSPLHLDGNWTTNSGNEEAPGLQIDLNRKATCNISRENARSSIKNGSEVATFNRHLVETEERRNNTGQEESSGKRACL</sequence>
<feature type="region of interest" description="Disordered" evidence="6">
    <location>
        <begin position="73"/>
        <end position="114"/>
    </location>
</feature>
<dbReference type="CDD" id="cd00167">
    <property type="entry name" value="SANT"/>
    <property type="match status" value="1"/>
</dbReference>
<keyword evidence="11" id="KW-1185">Reference proteome</keyword>
<feature type="region of interest" description="Disordered" evidence="6">
    <location>
        <begin position="643"/>
        <end position="665"/>
    </location>
</feature>
<dbReference type="EMBL" id="JANQDX010000013">
    <property type="protein sequence ID" value="KAL0913171.1"/>
    <property type="molecule type" value="Genomic_DNA"/>
</dbReference>
<dbReference type="PROSITE" id="PS50090">
    <property type="entry name" value="MYB_LIKE"/>
    <property type="match status" value="1"/>
</dbReference>
<dbReference type="NCBIfam" id="TIGR01557">
    <property type="entry name" value="myb_SHAQKYF"/>
    <property type="match status" value="1"/>
</dbReference>
<feature type="compositionally biased region" description="Low complexity" evidence="6">
    <location>
        <begin position="515"/>
        <end position="524"/>
    </location>
</feature>